<name>A0A9Y1VZJ6_9CAUD</name>
<gene>
    <name evidence="1" type="ORF">DOEKDBNA_00175</name>
</gene>
<evidence type="ECO:0000313" key="1">
    <source>
        <dbReference type="EMBL" id="WFG74216.1"/>
    </source>
</evidence>
<dbReference type="EMBL" id="OP875100">
    <property type="protein sequence ID" value="WFG74216.1"/>
    <property type="molecule type" value="Genomic_DNA"/>
</dbReference>
<reference evidence="1 2" key="1">
    <citation type="submission" date="2022-11" db="EMBL/GenBank/DDBJ databases">
        <authorList>
            <person name="Naknaen A."/>
            <person name="Wannasrichan W."/>
            <person name="Poochit P."/>
            <person name="Chaikeeratisak V."/>
        </authorList>
    </citation>
    <scope>NUCLEOTIDE SEQUENCE [LARGE SCALE GENOMIC DNA]</scope>
</reference>
<sequence>MKVKEIDVSEFTAEQFDALLGYCQENGLTVGEGTLCVITNWSNGIFAEKDRRRYLYVRDYAEAMHVTYGVCKSTDPALSIEQPGMYELYKPSFHTKCVMTLKEETMVTVGSETMTIDELRKTLEEQGVLDALCCTNEQ</sequence>
<keyword evidence="2" id="KW-1185">Reference proteome</keyword>
<accession>A0A9Y1VZJ6</accession>
<organism evidence="1 2">
    <name type="scientific">Pseudomonas phage SPA01</name>
    <dbReference type="NCBI Taxonomy" id="3003719"/>
    <lineage>
        <taxon>Viruses</taxon>
        <taxon>Duplodnaviria</taxon>
        <taxon>Heunggongvirae</taxon>
        <taxon>Uroviricota</taxon>
        <taxon>Caudoviricetes</taxon>
        <taxon>Vandenendeviridae</taxon>
        <taxon>Skurskavirinae</taxon>
        <taxon>Pakpunavirus</taxon>
        <taxon>Pakpunavirus SPA01</taxon>
    </lineage>
</organism>
<dbReference type="Proteomes" id="UP001213466">
    <property type="component" value="Segment"/>
</dbReference>
<protein>
    <submittedName>
        <fullName evidence="1">Uncharacterized protein</fullName>
    </submittedName>
</protein>
<proteinExistence type="predicted"/>
<evidence type="ECO:0000313" key="2">
    <source>
        <dbReference type="Proteomes" id="UP001213466"/>
    </source>
</evidence>